<dbReference type="CDD" id="cd00537">
    <property type="entry name" value="MTHFR"/>
    <property type="match status" value="1"/>
</dbReference>
<evidence type="ECO:0000259" key="9">
    <source>
        <dbReference type="PROSITE" id="PS50970"/>
    </source>
</evidence>
<sequence length="615" mass="67290">MEKGADMAQLLERLKNEILVADGAMGTLLYSNGLDNCYEAYNLSHPADIKKIHLAYIEAGADIIQTNTYGAKRHKLKNYGFDDQVKEINQAGARLAREAAGDKTFVLGTIGASRGIRQCDLDLEEIVRETVEQAQFLLETGVLDGLLLETYYDAEELLAVVKALRPLTELPLITNLSLQEVGLTGTGQSLVDIFSQLIMLGADVVGLNCHLGPYHMIQSFKQIPLFAQSYLAVYPNASLPALDTATDSTYQFSSNADYFGQSARLLAAEGARIIGGCCGTTPAHIRAVKRALGGLKPVQEKYLTPLAKEADLLRQVKTGETLVDKVKREVTIVAELDPPKNLEIAKFKEGVKALDTSGVAAITLSDNSLAHTRICNLSLASLLRDEISTPFLLHLTCRDHNMIGLQSRLLGMDLLGFDHILAVTGDPSKLGDFPGATSVYDVTSFKLIQLIKQLNQGKSYSGASLKKATSFTVAAAFNPNVPNLARSGRLIEKKITSGADCFITQPIFEGETIKQLADLSESYEQPFFIGILPITSYNNALFLHNEVPGIKLSEAFLEKLARVKDDKSKCQEIALAESKKLIDQALTYFKGIYLITPFMQYDLVLQLVDYIKAKQ</sequence>
<dbReference type="InterPro" id="IPR036589">
    <property type="entry name" value="HCY_dom_sf"/>
</dbReference>
<comment type="cofactor">
    <cofactor evidence="8">
        <name>Zn(2+)</name>
        <dbReference type="ChEBI" id="CHEBI:29105"/>
    </cofactor>
</comment>
<dbReference type="EMBL" id="AWVA01000057">
    <property type="protein sequence ID" value="ERJ76492.1"/>
    <property type="molecule type" value="Genomic_DNA"/>
</dbReference>
<gene>
    <name evidence="10" type="ORF">HMPREF1557_00969</name>
</gene>
<dbReference type="InterPro" id="IPR003726">
    <property type="entry name" value="HCY_dom"/>
</dbReference>
<dbReference type="GO" id="GO:0032259">
    <property type="term" value="P:methylation"/>
    <property type="evidence" value="ECO:0007669"/>
    <property type="project" value="UniProtKB-KW"/>
</dbReference>
<feature type="binding site" evidence="8">
    <location>
        <position position="278"/>
    </location>
    <ligand>
        <name>Zn(2+)</name>
        <dbReference type="ChEBI" id="CHEBI:29105"/>
    </ligand>
</feature>
<keyword evidence="4" id="KW-0285">Flavoprotein</keyword>
<keyword evidence="8" id="KW-0479">Metal-binding</keyword>
<dbReference type="AlphaFoldDB" id="U2J8X7"/>
<dbReference type="PANTHER" id="PTHR11103">
    <property type="entry name" value="SLR1189 PROTEIN"/>
    <property type="match status" value="1"/>
</dbReference>
<dbReference type="Gene3D" id="3.20.20.330">
    <property type="entry name" value="Homocysteine-binding-like domain"/>
    <property type="match status" value="1"/>
</dbReference>
<dbReference type="GO" id="GO:0006555">
    <property type="term" value="P:methionine metabolic process"/>
    <property type="evidence" value="ECO:0007669"/>
    <property type="project" value="InterPro"/>
</dbReference>
<evidence type="ECO:0000256" key="3">
    <source>
        <dbReference type="ARBA" id="ARBA00022603"/>
    </source>
</evidence>
<dbReference type="PATRIC" id="fig|1227275.3.peg.860"/>
<keyword evidence="5 8" id="KW-0808">Transferase</keyword>
<keyword evidence="6" id="KW-0274">FAD</keyword>
<evidence type="ECO:0000256" key="5">
    <source>
        <dbReference type="ARBA" id="ARBA00022679"/>
    </source>
</evidence>
<feature type="binding site" evidence="8">
    <location>
        <position position="277"/>
    </location>
    <ligand>
        <name>Zn(2+)</name>
        <dbReference type="ChEBI" id="CHEBI:29105"/>
    </ligand>
</feature>
<keyword evidence="7" id="KW-0560">Oxidoreductase</keyword>
<dbReference type="GO" id="GO:0004489">
    <property type="term" value="F:methylenetetrahydrofolate reductase [NAD(P)H] activity"/>
    <property type="evidence" value="ECO:0007669"/>
    <property type="project" value="InterPro"/>
</dbReference>
<comment type="caution">
    <text evidence="10">The sequence shown here is derived from an EMBL/GenBank/DDBJ whole genome shotgun (WGS) entry which is preliminary data.</text>
</comment>
<evidence type="ECO:0000313" key="11">
    <source>
        <dbReference type="Proteomes" id="UP000016617"/>
    </source>
</evidence>
<dbReference type="GO" id="GO:0046872">
    <property type="term" value="F:metal ion binding"/>
    <property type="evidence" value="ECO:0007669"/>
    <property type="project" value="UniProtKB-KW"/>
</dbReference>
<dbReference type="InterPro" id="IPR029041">
    <property type="entry name" value="FAD-linked_oxidoreductase-like"/>
</dbReference>
<comment type="pathway">
    <text evidence="2">One-carbon metabolism; tetrahydrofolate interconversion.</text>
</comment>
<dbReference type="Pfam" id="PF02219">
    <property type="entry name" value="MTHFR"/>
    <property type="match status" value="1"/>
</dbReference>
<keyword evidence="3 8" id="KW-0489">Methyltransferase</keyword>
<evidence type="ECO:0000256" key="6">
    <source>
        <dbReference type="ARBA" id="ARBA00022827"/>
    </source>
</evidence>
<protein>
    <submittedName>
        <fullName evidence="10">Homocysteine S-methyltransferase/5,10-methylenetetrahydrofolate reductase protein</fullName>
    </submittedName>
</protein>
<reference evidence="10 11" key="1">
    <citation type="submission" date="2013-06" db="EMBL/GenBank/DDBJ databases">
        <authorList>
            <person name="Weinstock G."/>
            <person name="Sodergren E."/>
            <person name="Lobos E.A."/>
            <person name="Fulton L."/>
            <person name="Fulton R."/>
            <person name="Courtney L."/>
            <person name="Fronick C."/>
            <person name="O'Laughlin M."/>
            <person name="Godfrey J."/>
            <person name="Wilson R.M."/>
            <person name="Miner T."/>
            <person name="Farmer C."/>
            <person name="Delehaunty K."/>
            <person name="Cordes M."/>
            <person name="Minx P."/>
            <person name="Tomlinson C."/>
            <person name="Chen J."/>
            <person name="Wollam A."/>
            <person name="Pepin K.H."/>
            <person name="Bhonagiri V."/>
            <person name="Zhang X."/>
            <person name="Warren W."/>
            <person name="Mitreva M."/>
            <person name="Mardis E.R."/>
            <person name="Wilson R.K."/>
        </authorList>
    </citation>
    <scope>NUCLEOTIDE SEQUENCE [LARGE SCALE GENOMIC DNA]</scope>
    <source>
        <strain evidence="10 11">W1703</strain>
    </source>
</reference>
<organism evidence="10 11">
    <name type="scientific">Streptococcus sobrinus W1703</name>
    <dbReference type="NCBI Taxonomy" id="1227275"/>
    <lineage>
        <taxon>Bacteria</taxon>
        <taxon>Bacillati</taxon>
        <taxon>Bacillota</taxon>
        <taxon>Bacilli</taxon>
        <taxon>Lactobacillales</taxon>
        <taxon>Streptococcaceae</taxon>
        <taxon>Streptococcus</taxon>
    </lineage>
</organism>
<dbReference type="PANTHER" id="PTHR11103:SF18">
    <property type="entry name" value="SLR1189 PROTEIN"/>
    <property type="match status" value="1"/>
</dbReference>
<keyword evidence="8" id="KW-0862">Zinc</keyword>
<evidence type="ECO:0000256" key="4">
    <source>
        <dbReference type="ARBA" id="ARBA00022630"/>
    </source>
</evidence>
<dbReference type="SUPFAM" id="SSF82282">
    <property type="entry name" value="Homocysteine S-methyltransferase"/>
    <property type="match status" value="1"/>
</dbReference>
<feature type="binding site" evidence="8">
    <location>
        <position position="209"/>
    </location>
    <ligand>
        <name>Zn(2+)</name>
        <dbReference type="ChEBI" id="CHEBI:29105"/>
    </ligand>
</feature>
<dbReference type="InterPro" id="IPR003171">
    <property type="entry name" value="Mehydrof_redctse-like"/>
</dbReference>
<dbReference type="SUPFAM" id="SSF51730">
    <property type="entry name" value="FAD-linked oxidoreductase"/>
    <property type="match status" value="1"/>
</dbReference>
<comment type="cofactor">
    <cofactor evidence="1">
        <name>FAD</name>
        <dbReference type="ChEBI" id="CHEBI:57692"/>
    </cofactor>
</comment>
<feature type="domain" description="Hcy-binding" evidence="9">
    <location>
        <begin position="7"/>
        <end position="292"/>
    </location>
</feature>
<evidence type="ECO:0000256" key="8">
    <source>
        <dbReference type="PROSITE-ProRule" id="PRU00333"/>
    </source>
</evidence>
<name>U2J8X7_9STRE</name>
<evidence type="ECO:0000256" key="2">
    <source>
        <dbReference type="ARBA" id="ARBA00004777"/>
    </source>
</evidence>
<proteinExistence type="predicted"/>
<dbReference type="GO" id="GO:0008168">
    <property type="term" value="F:methyltransferase activity"/>
    <property type="evidence" value="ECO:0007669"/>
    <property type="project" value="UniProtKB-UniRule"/>
</dbReference>
<accession>U2J8X7</accession>
<dbReference type="Gene3D" id="3.20.20.220">
    <property type="match status" value="1"/>
</dbReference>
<dbReference type="GO" id="GO:0035999">
    <property type="term" value="P:tetrahydrofolate interconversion"/>
    <property type="evidence" value="ECO:0007669"/>
    <property type="project" value="UniProtKB-UniPathway"/>
</dbReference>
<dbReference type="NCBIfam" id="NF006396">
    <property type="entry name" value="PRK08645.1"/>
    <property type="match status" value="1"/>
</dbReference>
<evidence type="ECO:0000256" key="1">
    <source>
        <dbReference type="ARBA" id="ARBA00001974"/>
    </source>
</evidence>
<evidence type="ECO:0000313" key="10">
    <source>
        <dbReference type="EMBL" id="ERJ76492.1"/>
    </source>
</evidence>
<dbReference type="UniPathway" id="UPA00193"/>
<dbReference type="Proteomes" id="UP000016617">
    <property type="component" value="Unassembled WGS sequence"/>
</dbReference>
<dbReference type="HOGENOM" id="CLU_453272_0_0_9"/>
<dbReference type="PROSITE" id="PS50970">
    <property type="entry name" value="HCY"/>
    <property type="match status" value="1"/>
</dbReference>
<dbReference type="Pfam" id="PF02574">
    <property type="entry name" value="S-methyl_trans"/>
    <property type="match status" value="1"/>
</dbReference>
<evidence type="ECO:0000256" key="7">
    <source>
        <dbReference type="ARBA" id="ARBA00023002"/>
    </source>
</evidence>